<dbReference type="OrthoDB" id="3357813at2759"/>
<feature type="region of interest" description="Disordered" evidence="1">
    <location>
        <begin position="405"/>
        <end position="447"/>
    </location>
</feature>
<feature type="compositionally biased region" description="Acidic residues" evidence="1">
    <location>
        <begin position="237"/>
        <end position="255"/>
    </location>
</feature>
<dbReference type="InterPro" id="IPR014752">
    <property type="entry name" value="Arrestin-like_C"/>
</dbReference>
<feature type="region of interest" description="Disordered" evidence="1">
    <location>
        <begin position="237"/>
        <end position="287"/>
    </location>
</feature>
<protein>
    <submittedName>
        <fullName evidence="2">Uncharacterized protein</fullName>
    </submittedName>
</protein>
<dbReference type="STRING" id="5627.A0A1C7MSS1"/>
<keyword evidence="3" id="KW-1185">Reference proteome</keyword>
<evidence type="ECO:0000313" key="2">
    <source>
        <dbReference type="EMBL" id="OBZ79479.1"/>
    </source>
</evidence>
<name>A0A1C7MSS1_GRIFR</name>
<feature type="compositionally biased region" description="Polar residues" evidence="1">
    <location>
        <begin position="597"/>
        <end position="606"/>
    </location>
</feature>
<comment type="caution">
    <text evidence="2">The sequence shown here is derived from an EMBL/GenBank/DDBJ whole genome shotgun (WGS) entry which is preliminary data.</text>
</comment>
<dbReference type="EMBL" id="LUGG01000001">
    <property type="protein sequence ID" value="OBZ79479.1"/>
    <property type="molecule type" value="Genomic_DNA"/>
</dbReference>
<gene>
    <name evidence="2" type="ORF">A0H81_00673</name>
</gene>
<evidence type="ECO:0000313" key="3">
    <source>
        <dbReference type="Proteomes" id="UP000092993"/>
    </source>
</evidence>
<feature type="region of interest" description="Disordered" evidence="1">
    <location>
        <begin position="560"/>
        <end position="657"/>
    </location>
</feature>
<sequence>MSSEPPPTYSQDTPAAPTPGDDGSAAALQILVVPTADGINFQTGYLGADEERAAIEGELQIKGGSALRWRKVTMSLRTVERAHEREIELSNTEIVLSHSVEPSSNAARSSFPFSIPLPPDTPQCVHTAHSSLAHTLTATVYPDEDETPVLTKALTVHTRRYTSHQHELHSAPETRVMEEPARVEVQIPRSTFKVGEPIPIYVTVPTPPRDLVLEQGLRLRNVRAELVRFVNIKSDDTDLDDYDSNLPSESDEDTDSALSSSPPAEKTTIGPSTSAQGPDFIPSVGERGERKVMSVSGASCRLHPTRPLHIRLVLHQPSESPRITPTQELPVDDRYSLESPAECASISQVTLLHSVYFRLRVHATFMNMTHHTERVSTLSIPVIILPPSAPLPEVEHAMDIAYHKKHDRPPARTVRHDDAEVPHYDDGAPGPSINSGAPPPFEEREAPPPFFTASAEASTSSPLPTFLESESQVYVPPSEDTAVVAPPPLCEPVFEGEGTLFGFAPAAQFDGYADDMQRSFTPPPPLEMAARDTDVTGLANMDEGTAMEVLGLALDEHDEAASDRLPPPPPPMDDPSDPPPSIDSEFRAPEAQAPHSPRTTFAQMTETPAHDAPMPTGAAAESHAPPPYRVPDGENEHAHIVRPPPYMDLVLQSEHAQ</sequence>
<reference evidence="2 3" key="1">
    <citation type="submission" date="2016-03" db="EMBL/GenBank/DDBJ databases">
        <title>Whole genome sequencing of Grifola frondosa 9006-11.</title>
        <authorList>
            <person name="Min B."/>
            <person name="Park H."/>
            <person name="Kim J.-G."/>
            <person name="Cho H."/>
            <person name="Oh Y.-L."/>
            <person name="Kong W.-S."/>
            <person name="Choi I.-G."/>
        </authorList>
    </citation>
    <scope>NUCLEOTIDE SEQUENCE [LARGE SCALE GENOMIC DNA]</scope>
    <source>
        <strain evidence="2 3">9006-11</strain>
    </source>
</reference>
<proteinExistence type="predicted"/>
<evidence type="ECO:0000256" key="1">
    <source>
        <dbReference type="SAM" id="MobiDB-lite"/>
    </source>
</evidence>
<feature type="compositionally biased region" description="Basic and acidic residues" evidence="1">
    <location>
        <begin position="405"/>
        <end position="426"/>
    </location>
</feature>
<dbReference type="OMA" id="YQKKHDR"/>
<dbReference type="Proteomes" id="UP000092993">
    <property type="component" value="Unassembled WGS sequence"/>
</dbReference>
<feature type="region of interest" description="Disordered" evidence="1">
    <location>
        <begin position="1"/>
        <end position="23"/>
    </location>
</feature>
<dbReference type="Gene3D" id="2.60.40.640">
    <property type="match status" value="1"/>
</dbReference>
<accession>A0A1C7MSS1</accession>
<dbReference type="AlphaFoldDB" id="A0A1C7MSS1"/>
<feature type="compositionally biased region" description="Pro residues" evidence="1">
    <location>
        <begin position="565"/>
        <end position="581"/>
    </location>
</feature>
<organism evidence="2 3">
    <name type="scientific">Grifola frondosa</name>
    <name type="common">Maitake</name>
    <name type="synonym">Polyporus frondosus</name>
    <dbReference type="NCBI Taxonomy" id="5627"/>
    <lineage>
        <taxon>Eukaryota</taxon>
        <taxon>Fungi</taxon>
        <taxon>Dikarya</taxon>
        <taxon>Basidiomycota</taxon>
        <taxon>Agaricomycotina</taxon>
        <taxon>Agaricomycetes</taxon>
        <taxon>Polyporales</taxon>
        <taxon>Grifolaceae</taxon>
        <taxon>Grifola</taxon>
    </lineage>
</organism>